<dbReference type="PANTHER" id="PTHR33221:SF15">
    <property type="entry name" value="HTH-TYPE TRANSCRIPTIONAL REGULATOR YWGB-RELATED"/>
    <property type="match status" value="1"/>
</dbReference>
<dbReference type="InterPro" id="IPR036388">
    <property type="entry name" value="WH-like_DNA-bd_sf"/>
</dbReference>
<evidence type="ECO:0000313" key="2">
    <source>
        <dbReference type="Proteomes" id="UP000198855"/>
    </source>
</evidence>
<dbReference type="PANTHER" id="PTHR33221">
    <property type="entry name" value="WINGED HELIX-TURN-HELIX TRANSCRIPTIONAL REGULATOR, RRF2 FAMILY"/>
    <property type="match status" value="1"/>
</dbReference>
<evidence type="ECO:0000313" key="1">
    <source>
        <dbReference type="EMBL" id="SFE20947.1"/>
    </source>
</evidence>
<accession>A0A1I1YN62</accession>
<dbReference type="InterPro" id="IPR000944">
    <property type="entry name" value="Tscrpt_reg_Rrf2"/>
</dbReference>
<keyword evidence="2" id="KW-1185">Reference proteome</keyword>
<dbReference type="InterPro" id="IPR036390">
    <property type="entry name" value="WH_DNA-bd_sf"/>
</dbReference>
<sequence length="146" mass="16062">MKISSRFSIAVHILSLLEISKDAHNTSEWIAGSVNTNPVIIRRLLGQLKKAGLVQVRAGTGGAYLTKEMSEITLLEIFRAVDVVEEGQLFHIHEEPNPECPVGASIQVVLELVLKKAQHAMEGVLSEITLEDLVADLIRNNQNQSK</sequence>
<dbReference type="EMBL" id="FOMT01000002">
    <property type="protein sequence ID" value="SFE20947.1"/>
    <property type="molecule type" value="Genomic_DNA"/>
</dbReference>
<gene>
    <name evidence="1" type="ORF">SAMN05216378_2725</name>
</gene>
<proteinExistence type="predicted"/>
<dbReference type="Pfam" id="PF02082">
    <property type="entry name" value="Rrf2"/>
    <property type="match status" value="1"/>
</dbReference>
<reference evidence="2" key="1">
    <citation type="submission" date="2016-10" db="EMBL/GenBank/DDBJ databases">
        <authorList>
            <person name="Varghese N."/>
            <person name="Submissions S."/>
        </authorList>
    </citation>
    <scope>NUCLEOTIDE SEQUENCE [LARGE SCALE GENOMIC DNA]</scope>
    <source>
        <strain evidence="2">CGMCC 1.10784</strain>
    </source>
</reference>
<dbReference type="FunFam" id="1.10.10.10:FF:000138">
    <property type="entry name" value="Rrf2 family transcriptional regulator"/>
    <property type="match status" value="1"/>
</dbReference>
<dbReference type="Gene3D" id="1.10.10.10">
    <property type="entry name" value="Winged helix-like DNA-binding domain superfamily/Winged helix DNA-binding domain"/>
    <property type="match status" value="1"/>
</dbReference>
<protein>
    <submittedName>
        <fullName evidence="1">Rrf2 family protein</fullName>
    </submittedName>
</protein>
<dbReference type="AlphaFoldDB" id="A0A1I1YN62"/>
<dbReference type="PROSITE" id="PS51197">
    <property type="entry name" value="HTH_RRF2_2"/>
    <property type="match status" value="1"/>
</dbReference>
<dbReference type="GO" id="GO:0003700">
    <property type="term" value="F:DNA-binding transcription factor activity"/>
    <property type="evidence" value="ECO:0007669"/>
    <property type="project" value="TreeGrafter"/>
</dbReference>
<name>A0A1I1YN62_9BACL</name>
<dbReference type="Proteomes" id="UP000198855">
    <property type="component" value="Unassembled WGS sequence"/>
</dbReference>
<organism evidence="1 2">
    <name type="scientific">Paenibacillus catalpae</name>
    <dbReference type="NCBI Taxonomy" id="1045775"/>
    <lineage>
        <taxon>Bacteria</taxon>
        <taxon>Bacillati</taxon>
        <taxon>Bacillota</taxon>
        <taxon>Bacilli</taxon>
        <taxon>Bacillales</taxon>
        <taxon>Paenibacillaceae</taxon>
        <taxon>Paenibacillus</taxon>
    </lineage>
</organism>
<dbReference type="RefSeq" id="WP_091185687.1">
    <property type="nucleotide sequence ID" value="NZ_FOMT01000002.1"/>
</dbReference>
<dbReference type="SUPFAM" id="SSF46785">
    <property type="entry name" value="Winged helix' DNA-binding domain"/>
    <property type="match status" value="1"/>
</dbReference>
<dbReference type="GO" id="GO:0005829">
    <property type="term" value="C:cytosol"/>
    <property type="evidence" value="ECO:0007669"/>
    <property type="project" value="TreeGrafter"/>
</dbReference>
<dbReference type="OrthoDB" id="213028at2"/>
<dbReference type="STRING" id="1045775.SAMN05216378_2725"/>